<proteinExistence type="predicted"/>
<accession>A0A0C2T6L8</accession>
<keyword evidence="2" id="KW-1185">Reference proteome</keyword>
<name>A0A0C2T6L8_AMAMK</name>
<reference evidence="1 2" key="1">
    <citation type="submission" date="2014-04" db="EMBL/GenBank/DDBJ databases">
        <title>Evolutionary Origins and Diversification of the Mycorrhizal Mutualists.</title>
        <authorList>
            <consortium name="DOE Joint Genome Institute"/>
            <consortium name="Mycorrhizal Genomics Consortium"/>
            <person name="Kohler A."/>
            <person name="Kuo A."/>
            <person name="Nagy L.G."/>
            <person name="Floudas D."/>
            <person name="Copeland A."/>
            <person name="Barry K.W."/>
            <person name="Cichocki N."/>
            <person name="Veneault-Fourrey C."/>
            <person name="LaButti K."/>
            <person name="Lindquist E.A."/>
            <person name="Lipzen A."/>
            <person name="Lundell T."/>
            <person name="Morin E."/>
            <person name="Murat C."/>
            <person name="Riley R."/>
            <person name="Ohm R."/>
            <person name="Sun H."/>
            <person name="Tunlid A."/>
            <person name="Henrissat B."/>
            <person name="Grigoriev I.V."/>
            <person name="Hibbett D.S."/>
            <person name="Martin F."/>
        </authorList>
    </citation>
    <scope>NUCLEOTIDE SEQUENCE [LARGE SCALE GENOMIC DNA]</scope>
    <source>
        <strain evidence="1 2">Koide BX008</strain>
    </source>
</reference>
<evidence type="ECO:0000313" key="2">
    <source>
        <dbReference type="Proteomes" id="UP000054549"/>
    </source>
</evidence>
<organism evidence="1 2">
    <name type="scientific">Amanita muscaria (strain Koide BX008)</name>
    <dbReference type="NCBI Taxonomy" id="946122"/>
    <lineage>
        <taxon>Eukaryota</taxon>
        <taxon>Fungi</taxon>
        <taxon>Dikarya</taxon>
        <taxon>Basidiomycota</taxon>
        <taxon>Agaricomycotina</taxon>
        <taxon>Agaricomycetes</taxon>
        <taxon>Agaricomycetidae</taxon>
        <taxon>Agaricales</taxon>
        <taxon>Pluteineae</taxon>
        <taxon>Amanitaceae</taxon>
        <taxon>Amanita</taxon>
    </lineage>
</organism>
<evidence type="ECO:0000313" key="1">
    <source>
        <dbReference type="EMBL" id="KIL62249.1"/>
    </source>
</evidence>
<protein>
    <submittedName>
        <fullName evidence="1">Uncharacterized protein</fullName>
    </submittedName>
</protein>
<gene>
    <name evidence="1" type="ORF">M378DRAFT_798260</name>
</gene>
<dbReference type="Proteomes" id="UP000054549">
    <property type="component" value="Unassembled WGS sequence"/>
</dbReference>
<dbReference type="InParanoid" id="A0A0C2T6L8"/>
<dbReference type="AlphaFoldDB" id="A0A0C2T6L8"/>
<dbReference type="HOGENOM" id="CLU_2385692_0_0_1"/>
<sequence>MTLSLFDSDGGLCKSRLQKWRQAFSTESEGFKKIVTVSLVSTYRIYVVYHTITMEDEYNIKRGRLRRREHLAEGLVVVNTVPYLTLITSGNEIT</sequence>
<dbReference type="EMBL" id="KN818273">
    <property type="protein sequence ID" value="KIL62249.1"/>
    <property type="molecule type" value="Genomic_DNA"/>
</dbReference>